<name>A0A239HUZ6_9PSED</name>
<reference evidence="3 4" key="2">
    <citation type="submission" date="2017-06" db="EMBL/GenBank/DDBJ databases">
        <authorList>
            <person name="Varghese N."/>
            <person name="Submissions S."/>
        </authorList>
    </citation>
    <scope>NUCLEOTIDE SEQUENCE [LARGE SCALE GENOMIC DNA]</scope>
    <source>
        <strain evidence="3 4">RLD-1</strain>
    </source>
</reference>
<keyword evidence="1" id="KW-1133">Transmembrane helix</keyword>
<protein>
    <submittedName>
        <fullName evidence="2">Prepilin-type N-terminal cleavage/methylation domain-containing protein</fullName>
    </submittedName>
</protein>
<dbReference type="SUPFAM" id="SSF54523">
    <property type="entry name" value="Pili subunits"/>
    <property type="match status" value="1"/>
</dbReference>
<dbReference type="NCBIfam" id="TIGR02532">
    <property type="entry name" value="IV_pilin_GFxxxE"/>
    <property type="match status" value="1"/>
</dbReference>
<dbReference type="InterPro" id="IPR045584">
    <property type="entry name" value="Pilin-like"/>
</dbReference>
<dbReference type="PROSITE" id="PS00409">
    <property type="entry name" value="PROKAR_NTER_METHYL"/>
    <property type="match status" value="1"/>
</dbReference>
<evidence type="ECO:0000313" key="2">
    <source>
        <dbReference type="EMBL" id="SDI44824.1"/>
    </source>
</evidence>
<dbReference type="EMBL" id="FZPC01000008">
    <property type="protein sequence ID" value="SNS85105.1"/>
    <property type="molecule type" value="Genomic_DNA"/>
</dbReference>
<dbReference type="RefSeq" id="WP_089391180.1">
    <property type="nucleotide sequence ID" value="NZ_FNEC01000005.1"/>
</dbReference>
<evidence type="ECO:0000313" key="3">
    <source>
        <dbReference type="EMBL" id="SNS85105.1"/>
    </source>
</evidence>
<sequence>MSPKHAGYTLIEMMVVVGLVGLLAMLASPFTTTWVEHARLNTAEGIWREAYGRAKAAALRNPHGIGGDRAASFVCLGKGQLTVRSARDADTPASCTSPVLWQARLPEKLTTRPKAGSHALVCMSFNNRGSSSTDATCAGNELELVYGRSSLSVSLH</sequence>
<reference evidence="2 5" key="1">
    <citation type="submission" date="2016-10" db="EMBL/GenBank/DDBJ databases">
        <authorList>
            <person name="de Groot N.N."/>
        </authorList>
    </citation>
    <scope>NUCLEOTIDE SEQUENCE [LARGE SCALE GENOMIC DNA]</scope>
    <source>
        <strain evidence="2 5">CCM 7361</strain>
    </source>
</reference>
<accession>A0A239HUZ6</accession>
<keyword evidence="1" id="KW-0812">Transmembrane</keyword>
<evidence type="ECO:0000313" key="4">
    <source>
        <dbReference type="Proteomes" id="UP000198309"/>
    </source>
</evidence>
<keyword evidence="4" id="KW-1185">Reference proteome</keyword>
<dbReference type="Proteomes" id="UP000198309">
    <property type="component" value="Unassembled WGS sequence"/>
</dbReference>
<keyword evidence="1" id="KW-0472">Membrane</keyword>
<feature type="transmembrane region" description="Helical" evidence="1">
    <location>
        <begin position="6"/>
        <end position="27"/>
    </location>
</feature>
<organism evidence="2 5">
    <name type="scientific">Pseudomonas delhiensis</name>
    <dbReference type="NCBI Taxonomy" id="366289"/>
    <lineage>
        <taxon>Bacteria</taxon>
        <taxon>Pseudomonadati</taxon>
        <taxon>Pseudomonadota</taxon>
        <taxon>Gammaproteobacteria</taxon>
        <taxon>Pseudomonadales</taxon>
        <taxon>Pseudomonadaceae</taxon>
        <taxon>Pseudomonas</taxon>
    </lineage>
</organism>
<proteinExistence type="predicted"/>
<dbReference type="InterPro" id="IPR012902">
    <property type="entry name" value="N_methyl_site"/>
</dbReference>
<evidence type="ECO:0000313" key="5">
    <source>
        <dbReference type="Proteomes" id="UP000199693"/>
    </source>
</evidence>
<evidence type="ECO:0000256" key="1">
    <source>
        <dbReference type="SAM" id="Phobius"/>
    </source>
</evidence>
<dbReference type="Pfam" id="PF07963">
    <property type="entry name" value="N_methyl"/>
    <property type="match status" value="1"/>
</dbReference>
<dbReference type="EMBL" id="FNEC01000005">
    <property type="protein sequence ID" value="SDI44824.1"/>
    <property type="molecule type" value="Genomic_DNA"/>
</dbReference>
<gene>
    <name evidence="2" type="ORF">SAMN05216189_100585</name>
    <name evidence="3" type="ORF">SAMN06295949_108103</name>
</gene>
<dbReference type="Gene3D" id="3.30.700.10">
    <property type="entry name" value="Glycoprotein, Type 4 Pilin"/>
    <property type="match status" value="1"/>
</dbReference>
<dbReference type="Proteomes" id="UP000199693">
    <property type="component" value="Unassembled WGS sequence"/>
</dbReference>
<dbReference type="AlphaFoldDB" id="A0A239HUZ6"/>